<dbReference type="RefSeq" id="WP_306704308.1">
    <property type="nucleotide sequence ID" value="NZ_JAUJFI010000019.1"/>
</dbReference>
<accession>A0ABU0WDP1</accession>
<evidence type="ECO:0000313" key="9">
    <source>
        <dbReference type="EMBL" id="MDQ2102301.1"/>
    </source>
</evidence>
<evidence type="ECO:0000256" key="7">
    <source>
        <dbReference type="SAM" id="SignalP"/>
    </source>
</evidence>
<keyword evidence="10" id="KW-1185">Reference proteome</keyword>
<feature type="signal peptide" evidence="7">
    <location>
        <begin position="1"/>
        <end position="22"/>
    </location>
</feature>
<name>A0ABU0WDP1_9PROT</name>
<keyword evidence="5 6" id="KW-0408">Iron</keyword>
<evidence type="ECO:0000256" key="3">
    <source>
        <dbReference type="ARBA" id="ARBA00022723"/>
    </source>
</evidence>
<evidence type="ECO:0000256" key="2">
    <source>
        <dbReference type="ARBA" id="ARBA00022617"/>
    </source>
</evidence>
<protein>
    <submittedName>
        <fullName evidence="9">Cytochrome c family protein</fullName>
    </submittedName>
</protein>
<dbReference type="PRINTS" id="PR00604">
    <property type="entry name" value="CYTCHRMECIAB"/>
</dbReference>
<dbReference type="Gene3D" id="1.10.760.10">
    <property type="entry name" value="Cytochrome c-like domain"/>
    <property type="match status" value="1"/>
</dbReference>
<gene>
    <name evidence="9" type="ORF">QSG27_06300</name>
</gene>
<keyword evidence="7" id="KW-0732">Signal</keyword>
<dbReference type="Pfam" id="PF00034">
    <property type="entry name" value="Cytochrom_C"/>
    <property type="match status" value="1"/>
</dbReference>
<proteinExistence type="predicted"/>
<dbReference type="EMBL" id="JAUJFI010000019">
    <property type="protein sequence ID" value="MDQ2102301.1"/>
    <property type="molecule type" value="Genomic_DNA"/>
</dbReference>
<evidence type="ECO:0000256" key="5">
    <source>
        <dbReference type="ARBA" id="ARBA00023004"/>
    </source>
</evidence>
<evidence type="ECO:0000259" key="8">
    <source>
        <dbReference type="PROSITE" id="PS51007"/>
    </source>
</evidence>
<keyword evidence="2 6" id="KW-0349">Heme</keyword>
<organism evidence="9 10">
    <name type="scientific">Azospirillum isscasi</name>
    <dbReference type="NCBI Taxonomy" id="3053926"/>
    <lineage>
        <taxon>Bacteria</taxon>
        <taxon>Pseudomonadati</taxon>
        <taxon>Pseudomonadota</taxon>
        <taxon>Alphaproteobacteria</taxon>
        <taxon>Rhodospirillales</taxon>
        <taxon>Azospirillaceae</taxon>
        <taxon>Azospirillum</taxon>
    </lineage>
</organism>
<evidence type="ECO:0000256" key="4">
    <source>
        <dbReference type="ARBA" id="ARBA00022982"/>
    </source>
</evidence>
<comment type="caution">
    <text evidence="9">The sequence shown here is derived from an EMBL/GenBank/DDBJ whole genome shotgun (WGS) entry which is preliminary data.</text>
</comment>
<sequence>MKRNVAMLAFGLLVAVPGIASAQDADAGEKVFVQCKACHTIEAGGPNRVGPNLHGVVGRPSGSVESFKYSDAMKGAGLTWDEANLDKYLTDPKGAVPANKMAFVGVKNEQARKDLIAFLKKNS</sequence>
<dbReference type="PANTHER" id="PTHR11961">
    <property type="entry name" value="CYTOCHROME C"/>
    <property type="match status" value="1"/>
</dbReference>
<evidence type="ECO:0000256" key="6">
    <source>
        <dbReference type="PROSITE-ProRule" id="PRU00433"/>
    </source>
</evidence>
<keyword evidence="1" id="KW-0813">Transport</keyword>
<feature type="domain" description="Cytochrome c" evidence="8">
    <location>
        <begin position="23"/>
        <end position="123"/>
    </location>
</feature>
<keyword evidence="4" id="KW-0249">Electron transport</keyword>
<dbReference type="InterPro" id="IPR009056">
    <property type="entry name" value="Cyt_c-like_dom"/>
</dbReference>
<evidence type="ECO:0000313" key="10">
    <source>
        <dbReference type="Proteomes" id="UP001227317"/>
    </source>
</evidence>
<reference evidence="9 10" key="1">
    <citation type="submission" date="2023-06" db="EMBL/GenBank/DDBJ databases">
        <title>Azospirillum isscasensis sp.nov, a bacterium isolated from rhizosphere soil of rice.</title>
        <authorList>
            <person name="Wang H."/>
        </authorList>
    </citation>
    <scope>NUCLEOTIDE SEQUENCE [LARGE SCALE GENOMIC DNA]</scope>
    <source>
        <strain evidence="9 10">C340-1</strain>
    </source>
</reference>
<dbReference type="SUPFAM" id="SSF46626">
    <property type="entry name" value="Cytochrome c"/>
    <property type="match status" value="1"/>
</dbReference>
<feature type="chain" id="PRO_5046824613" evidence="7">
    <location>
        <begin position="23"/>
        <end position="123"/>
    </location>
</feature>
<dbReference type="InterPro" id="IPR036909">
    <property type="entry name" value="Cyt_c-like_dom_sf"/>
</dbReference>
<dbReference type="InterPro" id="IPR002327">
    <property type="entry name" value="Cyt_c_1A/1B"/>
</dbReference>
<dbReference type="Proteomes" id="UP001227317">
    <property type="component" value="Unassembled WGS sequence"/>
</dbReference>
<dbReference type="PROSITE" id="PS51007">
    <property type="entry name" value="CYTC"/>
    <property type="match status" value="1"/>
</dbReference>
<keyword evidence="3 6" id="KW-0479">Metal-binding</keyword>
<evidence type="ECO:0000256" key="1">
    <source>
        <dbReference type="ARBA" id="ARBA00022448"/>
    </source>
</evidence>